<accession>A0A1G7LRG2</accession>
<proteinExistence type="predicted"/>
<sequence length="422" mass="43085">MATSHHLHTTTSPRRRRLRTSLIAATLLAAAFVGAPAATAAPADDARVEAARSQHDAVAAEIAALGGRVAEAEQKLQRMTLEAEAASGNALAAQAALDAATQEAEAAEVALFEAKQAVGQAQDEVSEIGRQAYMGGGQQAFGDLHLLLDAGGPAELLQQAATLDTLGEQRAKTLDAMKILEVQQARAEQAAQATVGERDRAAGAAAEAHAAAARQLSGAQAEFDALALQRLGLARQLRDAEIRLLQMQGARDAARAWETQRAAREAAAAAASAVTTTAAPATRTLASGGGGAVAPTTGRVTSCYGSRWGTLHAGVDIAAPIGTPVFTPESGVVLQAGPASGFGLAVAVQHGDGTITLYGHVNRFFVSAGQTVGAGEQIAEVGNRGQSTGPHLHFEVHKGGLYANRTNPVPWLNAHGISLGGC</sequence>
<dbReference type="RefSeq" id="WP_255362361.1">
    <property type="nucleotide sequence ID" value="NZ_FNBT01000004.1"/>
</dbReference>
<keyword evidence="4" id="KW-0378">Hydrolase</keyword>
<gene>
    <name evidence="4" type="ORF">SAMN05660662_2446</name>
</gene>
<dbReference type="STRING" id="1550231.SAMN05660662_2446"/>
<keyword evidence="2" id="KW-0732">Signal</keyword>
<keyword evidence="5" id="KW-1185">Reference proteome</keyword>
<feature type="domain" description="M23ase beta-sheet core" evidence="3">
    <location>
        <begin position="311"/>
        <end position="402"/>
    </location>
</feature>
<evidence type="ECO:0000313" key="4">
    <source>
        <dbReference type="EMBL" id="SDF51559.1"/>
    </source>
</evidence>
<dbReference type="InterPro" id="IPR016047">
    <property type="entry name" value="M23ase_b-sheet_dom"/>
</dbReference>
<name>A0A1G7LRG2_9ACTN</name>
<dbReference type="SUPFAM" id="SSF51261">
    <property type="entry name" value="Duplicated hybrid motif"/>
    <property type="match status" value="1"/>
</dbReference>
<dbReference type="AlphaFoldDB" id="A0A1G7LRG2"/>
<dbReference type="PROSITE" id="PS51318">
    <property type="entry name" value="TAT"/>
    <property type="match status" value="1"/>
</dbReference>
<protein>
    <submittedName>
        <fullName evidence="4">Murein DD-endopeptidase MepM and murein hydrolase activator NlpD, contain LysM domain</fullName>
    </submittedName>
</protein>
<dbReference type="InterPro" id="IPR006311">
    <property type="entry name" value="TAT_signal"/>
</dbReference>
<evidence type="ECO:0000256" key="2">
    <source>
        <dbReference type="SAM" id="SignalP"/>
    </source>
</evidence>
<dbReference type="Proteomes" id="UP000199406">
    <property type="component" value="Unassembled WGS sequence"/>
</dbReference>
<reference evidence="5" key="1">
    <citation type="submission" date="2016-10" db="EMBL/GenBank/DDBJ databases">
        <authorList>
            <person name="Varghese N."/>
            <person name="Submissions S."/>
        </authorList>
    </citation>
    <scope>NUCLEOTIDE SEQUENCE [LARGE SCALE GENOMIC DNA]</scope>
    <source>
        <strain evidence="5">DSM 44268</strain>
    </source>
</reference>
<dbReference type="Pfam" id="PF01551">
    <property type="entry name" value="Peptidase_M23"/>
    <property type="match status" value="1"/>
</dbReference>
<dbReference type="PANTHER" id="PTHR21666">
    <property type="entry name" value="PEPTIDASE-RELATED"/>
    <property type="match status" value="1"/>
</dbReference>
<dbReference type="InterPro" id="IPR050570">
    <property type="entry name" value="Cell_wall_metabolism_enzyme"/>
</dbReference>
<keyword evidence="1" id="KW-0175">Coiled coil</keyword>
<evidence type="ECO:0000259" key="3">
    <source>
        <dbReference type="Pfam" id="PF01551"/>
    </source>
</evidence>
<dbReference type="EMBL" id="FNBT01000004">
    <property type="protein sequence ID" value="SDF51559.1"/>
    <property type="molecule type" value="Genomic_DNA"/>
</dbReference>
<feature type="coiled-coil region" evidence="1">
    <location>
        <begin position="62"/>
        <end position="117"/>
    </location>
</feature>
<evidence type="ECO:0000256" key="1">
    <source>
        <dbReference type="SAM" id="Coils"/>
    </source>
</evidence>
<dbReference type="PANTHER" id="PTHR21666:SF270">
    <property type="entry name" value="MUREIN HYDROLASE ACTIVATOR ENVC"/>
    <property type="match status" value="1"/>
</dbReference>
<feature type="signal peptide" evidence="2">
    <location>
        <begin position="1"/>
        <end position="40"/>
    </location>
</feature>
<dbReference type="InterPro" id="IPR011055">
    <property type="entry name" value="Dup_hybrid_motif"/>
</dbReference>
<organism evidence="4 5">
    <name type="scientific">Blastococcus aurantiacus</name>
    <dbReference type="NCBI Taxonomy" id="1550231"/>
    <lineage>
        <taxon>Bacteria</taxon>
        <taxon>Bacillati</taxon>
        <taxon>Actinomycetota</taxon>
        <taxon>Actinomycetes</taxon>
        <taxon>Geodermatophilales</taxon>
        <taxon>Geodermatophilaceae</taxon>
        <taxon>Blastococcus</taxon>
    </lineage>
</organism>
<dbReference type="Gene3D" id="2.70.70.10">
    <property type="entry name" value="Glucose Permease (Domain IIA)"/>
    <property type="match status" value="1"/>
</dbReference>
<dbReference type="CDD" id="cd12797">
    <property type="entry name" value="M23_peptidase"/>
    <property type="match status" value="1"/>
</dbReference>
<dbReference type="GO" id="GO:0004222">
    <property type="term" value="F:metalloendopeptidase activity"/>
    <property type="evidence" value="ECO:0007669"/>
    <property type="project" value="TreeGrafter"/>
</dbReference>
<feature type="chain" id="PRO_5011455220" evidence="2">
    <location>
        <begin position="41"/>
        <end position="422"/>
    </location>
</feature>
<evidence type="ECO:0000313" key="5">
    <source>
        <dbReference type="Proteomes" id="UP000199406"/>
    </source>
</evidence>